<comment type="subcellular location">
    <subcellularLocation>
        <location evidence="7">Endoplasmic reticulum membrane</location>
    </subcellularLocation>
    <subcellularLocation>
        <location evidence="1">Membrane</location>
        <topology evidence="1">Multi-pass membrane protein</topology>
    </subcellularLocation>
</comment>
<evidence type="ECO:0000313" key="10">
    <source>
        <dbReference type="EMBL" id="QID78931.1"/>
    </source>
</evidence>
<protein>
    <recommendedName>
        <fullName evidence="7">Phosphatidylinositol N-acetylglucosaminyltransferase subunit GPI19</fullName>
        <ecNumber evidence="7">2.4.1.198</ecNumber>
    </recommendedName>
</protein>
<keyword evidence="3 7" id="KW-0337">GPI-anchor biosynthesis</keyword>
<evidence type="ECO:0000256" key="2">
    <source>
        <dbReference type="ARBA" id="ARBA00004687"/>
    </source>
</evidence>
<dbReference type="Proteomes" id="UP000501346">
    <property type="component" value="Chromosome ScIV"/>
</dbReference>
<evidence type="ECO:0000256" key="1">
    <source>
        <dbReference type="ARBA" id="ARBA00004141"/>
    </source>
</evidence>
<dbReference type="AlphaFoldDB" id="A0A6C1DQ36"/>
<proteinExistence type="inferred from homology"/>
<dbReference type="InterPro" id="IPR052263">
    <property type="entry name" value="GPI_Anchor_Biosynth"/>
</dbReference>
<evidence type="ECO:0000256" key="3">
    <source>
        <dbReference type="ARBA" id="ARBA00022502"/>
    </source>
</evidence>
<name>A0A6C1DQ36_SACPS</name>
<keyword evidence="11" id="KW-1185">Reference proteome</keyword>
<comment type="function">
    <text evidence="7">Part of the complex catalyzing the transfer of N-acetylglucosamine from UDP-N-acetylglucosamine to phosphatidylinositol, the first step of GPI biosynthesis.</text>
</comment>
<dbReference type="UniPathway" id="UPA00196"/>
<evidence type="ECO:0000256" key="5">
    <source>
        <dbReference type="ARBA" id="ARBA00022989"/>
    </source>
</evidence>
<evidence type="ECO:0000256" key="8">
    <source>
        <dbReference type="SAM" id="Phobius"/>
    </source>
</evidence>
<dbReference type="InterPro" id="IPR013717">
    <property type="entry name" value="PIG-P"/>
</dbReference>
<organism evidence="10 11">
    <name type="scientific">Saccharomyces pastorianus</name>
    <name type="common">Lager yeast</name>
    <name type="synonym">Saccharomyces cerevisiae x Saccharomyces eubayanus</name>
    <dbReference type="NCBI Taxonomy" id="27292"/>
    <lineage>
        <taxon>Eukaryota</taxon>
        <taxon>Fungi</taxon>
        <taxon>Dikarya</taxon>
        <taxon>Ascomycota</taxon>
        <taxon>Saccharomycotina</taxon>
        <taxon>Saccharomycetes</taxon>
        <taxon>Saccharomycetales</taxon>
        <taxon>Saccharomycetaceae</taxon>
        <taxon>Saccharomyces</taxon>
    </lineage>
</organism>
<accession>A0A6C1DQ36</accession>
<evidence type="ECO:0000256" key="7">
    <source>
        <dbReference type="PIRNR" id="PIRNR008765"/>
    </source>
</evidence>
<dbReference type="GO" id="GO:0005789">
    <property type="term" value="C:endoplasmic reticulum membrane"/>
    <property type="evidence" value="ECO:0007669"/>
    <property type="project" value="UniProtKB-SubCell"/>
</dbReference>
<feature type="transmembrane region" description="Helical" evidence="8">
    <location>
        <begin position="53"/>
        <end position="75"/>
    </location>
</feature>
<dbReference type="EMBL" id="CP048985">
    <property type="protein sequence ID" value="QID78931.1"/>
    <property type="molecule type" value="Genomic_DNA"/>
</dbReference>
<keyword evidence="10" id="KW-0328">Glycosyltransferase</keyword>
<evidence type="ECO:0000259" key="9">
    <source>
        <dbReference type="Pfam" id="PF08510"/>
    </source>
</evidence>
<dbReference type="GO" id="GO:0017176">
    <property type="term" value="F:phosphatidylinositol N-acetylglucosaminyltransferase activity"/>
    <property type="evidence" value="ECO:0007669"/>
    <property type="project" value="UniProtKB-UniRule"/>
</dbReference>
<evidence type="ECO:0000256" key="4">
    <source>
        <dbReference type="ARBA" id="ARBA00022692"/>
    </source>
</evidence>
<gene>
    <name evidence="10" type="primary">GPI19_1</name>
    <name evidence="10" type="ORF">GRS66_001162</name>
</gene>
<keyword evidence="6 7" id="KW-0472">Membrane</keyword>
<dbReference type="GO" id="GO:0006506">
    <property type="term" value="P:GPI anchor biosynthetic process"/>
    <property type="evidence" value="ECO:0007669"/>
    <property type="project" value="UniProtKB-UniPathway"/>
</dbReference>
<dbReference type="Pfam" id="PF08510">
    <property type="entry name" value="PIG-P"/>
    <property type="match status" value="1"/>
</dbReference>
<keyword evidence="4 8" id="KW-0812">Transmembrane</keyword>
<keyword evidence="5 8" id="KW-1133">Transmembrane helix</keyword>
<evidence type="ECO:0000313" key="11">
    <source>
        <dbReference type="Proteomes" id="UP000501346"/>
    </source>
</evidence>
<comment type="subunit">
    <text evidence="7">Component of the phosphatidylinositol N-acetylglucosaminyltransferase (GPI-GlcNAc transferase) complex.</text>
</comment>
<feature type="domain" description="PIG-P" evidence="9">
    <location>
        <begin position="3"/>
        <end position="131"/>
    </location>
</feature>
<dbReference type="PANTHER" id="PTHR46346">
    <property type="entry name" value="PHOSPHATIDYLINOSITOL N-ACETYLGLUCOSAMINYLTRANSFERASE SUBUNIT P"/>
    <property type="match status" value="1"/>
</dbReference>
<dbReference type="InterPro" id="IPR016542">
    <property type="entry name" value="PIG-P_GPI19"/>
</dbReference>
<keyword evidence="7" id="KW-0256">Endoplasmic reticulum</keyword>
<reference evidence="10 11" key="1">
    <citation type="journal article" date="2019" name="BMC Genomics">
        <title>Chromosome level assembly and comparative genome analysis confirm lager-brewing yeasts originated from a single hybridization.</title>
        <authorList>
            <person name="Salazar A.N."/>
            <person name="Gorter de Vries A.R."/>
            <person name="van den Broek M."/>
            <person name="Brouwers N."/>
            <person name="de la Torre Cortes P."/>
            <person name="Kuijpers N.G.A."/>
            <person name="Daran J.G."/>
            <person name="Abeel T."/>
        </authorList>
    </citation>
    <scope>NUCLEOTIDE SEQUENCE [LARGE SCALE GENOMIC DNA]</scope>
    <source>
        <strain evidence="10 11">CBS 1483</strain>
    </source>
</reference>
<dbReference type="OrthoDB" id="690928at2759"/>
<evidence type="ECO:0000256" key="6">
    <source>
        <dbReference type="ARBA" id="ARBA00023136"/>
    </source>
</evidence>
<comment type="catalytic activity">
    <reaction evidence="7">
        <text>a 1,2-diacyl-sn-glycero-3-phospho-(1D-myo-inositol) + UDP-N-acetyl-alpha-D-glucosamine = a 6-(N-acetyl-alpha-D-glucosaminyl)-1-(1,2-diacyl-sn-glycero-3-phospho)-1D-myo-inositol + UDP + H(+)</text>
        <dbReference type="Rhea" id="RHEA:14789"/>
        <dbReference type="ChEBI" id="CHEBI:15378"/>
        <dbReference type="ChEBI" id="CHEBI:57265"/>
        <dbReference type="ChEBI" id="CHEBI:57705"/>
        <dbReference type="ChEBI" id="CHEBI:57880"/>
        <dbReference type="ChEBI" id="CHEBI:58223"/>
        <dbReference type="EC" id="2.4.1.198"/>
    </reaction>
</comment>
<sequence length="140" mass="16100">MYTKEYYWFSQYMIITSTLVLTIIWSILPSSLGEAAPKQFINTLLDIFPQRRWIITLESIMLMGMLCTYIGLLMYNEDTLTPPLDSLSTVTDAGGQLVIEDDPDVFVKKWAFKETSGIYDLPLMDACQLLYLYDNDHTST</sequence>
<keyword evidence="7 10" id="KW-0808">Transferase</keyword>
<comment type="pathway">
    <text evidence="2 7">Glycolipid biosynthesis; glycosylphosphatidylinositol-anchor biosynthesis.</text>
</comment>
<dbReference type="EC" id="2.4.1.198" evidence="7"/>
<comment type="similarity">
    <text evidence="7">Belongs to the GPI19 family.</text>
</comment>
<dbReference type="PANTHER" id="PTHR46346:SF1">
    <property type="entry name" value="PHOSPHATIDYLINOSITOL N-ACETYLGLUCOSAMINYLTRANSFERASE SUBUNIT P"/>
    <property type="match status" value="1"/>
</dbReference>
<dbReference type="PIRSF" id="PIRSF008765">
    <property type="entry name" value="PIG-P_GPI19"/>
    <property type="match status" value="1"/>
</dbReference>
<feature type="transmembrane region" description="Helical" evidence="8">
    <location>
        <begin position="12"/>
        <end position="32"/>
    </location>
</feature>